<comment type="caution">
    <text evidence="1">The sequence shown here is derived from an EMBL/GenBank/DDBJ whole genome shotgun (WGS) entry which is preliminary data.</text>
</comment>
<dbReference type="PROSITE" id="PS51257">
    <property type="entry name" value="PROKAR_LIPOPROTEIN"/>
    <property type="match status" value="1"/>
</dbReference>
<accession>B1V363</accession>
<dbReference type="AlphaFoldDB" id="B1V363"/>
<evidence type="ECO:0000313" key="1">
    <source>
        <dbReference type="EMBL" id="EDT71744.1"/>
    </source>
</evidence>
<protein>
    <submittedName>
        <fullName evidence="1">Putative lipoprotein</fullName>
    </submittedName>
</protein>
<dbReference type="RefSeq" id="WP_003474943.1">
    <property type="nucleotide sequence ID" value="NZ_ABOO01000017.1"/>
</dbReference>
<reference evidence="1 2" key="1">
    <citation type="submission" date="2008-03" db="EMBL/GenBank/DDBJ databases">
        <authorList>
            <person name="Paulsen I."/>
            <person name="Sebastian Y."/>
        </authorList>
    </citation>
    <scope>NUCLEOTIDE SEQUENCE [LARGE SCALE GENOMIC DNA]</scope>
    <source>
        <strain evidence="2">D str. JGS1721</strain>
    </source>
</reference>
<evidence type="ECO:0000313" key="2">
    <source>
        <dbReference type="Proteomes" id="UP000003188"/>
    </source>
</evidence>
<gene>
    <name evidence="1" type="ORF">CJD_A0501</name>
</gene>
<sequence>MKKFLNISIIIFILISFSLVGCKNINENSSNTASKDTEISKNLDLKNIKIPDKIIFYNNNDAMEITKDSKKFNDIVKQVDFSLGGIQDSLKCEVNFEEEKKGKLLELDFSKEENFIYNSSIGEEKEVYNKIYINLGLEKPNHLDEFCAASFSKDDNNYGALFGNVLEYEKLVSTVVNN</sequence>
<keyword evidence="1" id="KW-0449">Lipoprotein</keyword>
<name>B1V363_CLOPF</name>
<proteinExistence type="predicted"/>
<dbReference type="EMBL" id="ABOO01000017">
    <property type="protein sequence ID" value="EDT71744.1"/>
    <property type="molecule type" value="Genomic_DNA"/>
</dbReference>
<dbReference type="Proteomes" id="UP000003188">
    <property type="component" value="Unassembled WGS sequence"/>
</dbReference>
<organism evidence="1 2">
    <name type="scientific">Clostridium perfringens D str. JGS1721</name>
    <dbReference type="NCBI Taxonomy" id="488537"/>
    <lineage>
        <taxon>Bacteria</taxon>
        <taxon>Bacillati</taxon>
        <taxon>Bacillota</taxon>
        <taxon>Clostridia</taxon>
        <taxon>Eubacteriales</taxon>
        <taxon>Clostridiaceae</taxon>
        <taxon>Clostridium</taxon>
    </lineage>
</organism>